<evidence type="ECO:0000256" key="7">
    <source>
        <dbReference type="HAMAP-Rule" id="MF_00600"/>
    </source>
</evidence>
<protein>
    <recommendedName>
        <fullName evidence="7">Chaperonin GroEL</fullName>
        <ecNumber evidence="7">5.6.1.7</ecNumber>
    </recommendedName>
    <alternativeName>
        <fullName evidence="7">60 kDa chaperonin</fullName>
    </alternativeName>
    <alternativeName>
        <fullName evidence="7">Chaperonin-60</fullName>
        <shortName evidence="7">Cpn60</shortName>
    </alternativeName>
</protein>
<dbReference type="InterPro" id="IPR002423">
    <property type="entry name" value="Cpn60/GroEL/TCP-1"/>
</dbReference>
<dbReference type="GO" id="GO:0051082">
    <property type="term" value="F:unfolded protein binding"/>
    <property type="evidence" value="ECO:0007669"/>
    <property type="project" value="UniProtKB-UniRule"/>
</dbReference>
<dbReference type="NCBIfam" id="NF009489">
    <property type="entry name" value="PRK12851.1"/>
    <property type="match status" value="1"/>
</dbReference>
<evidence type="ECO:0000256" key="11">
    <source>
        <dbReference type="SAM" id="MobiDB-lite"/>
    </source>
</evidence>
<dbReference type="PANTHER" id="PTHR45633">
    <property type="entry name" value="60 KDA HEAT SHOCK PROTEIN, MITOCHONDRIAL"/>
    <property type="match status" value="1"/>
</dbReference>
<evidence type="ECO:0000256" key="2">
    <source>
        <dbReference type="ARBA" id="ARBA00022490"/>
    </source>
</evidence>
<evidence type="ECO:0000256" key="8">
    <source>
        <dbReference type="RuleBase" id="RU000418"/>
    </source>
</evidence>
<dbReference type="NCBIfam" id="NF000592">
    <property type="entry name" value="PRK00013.1"/>
    <property type="match status" value="1"/>
</dbReference>
<evidence type="ECO:0000256" key="9">
    <source>
        <dbReference type="RuleBase" id="RU000419"/>
    </source>
</evidence>
<dbReference type="NCBIfam" id="NF009488">
    <property type="entry name" value="PRK12850.1"/>
    <property type="match status" value="1"/>
</dbReference>
<feature type="binding site" evidence="7">
    <location>
        <position position="51"/>
    </location>
    <ligand>
        <name>ATP</name>
        <dbReference type="ChEBI" id="CHEBI:30616"/>
    </ligand>
</feature>
<dbReference type="SUPFAM" id="SSF48592">
    <property type="entry name" value="GroEL equatorial domain-like"/>
    <property type="match status" value="1"/>
</dbReference>
<evidence type="ECO:0000256" key="1">
    <source>
        <dbReference type="ARBA" id="ARBA00006607"/>
    </source>
</evidence>
<dbReference type="GO" id="GO:0016853">
    <property type="term" value="F:isomerase activity"/>
    <property type="evidence" value="ECO:0007669"/>
    <property type="project" value="UniProtKB-KW"/>
</dbReference>
<dbReference type="Gene3D" id="3.50.7.10">
    <property type="entry name" value="GroEL"/>
    <property type="match status" value="1"/>
</dbReference>
<comment type="function">
    <text evidence="7 9">Together with its co-chaperonin GroES, plays an essential role in assisting protein folding. The GroEL-GroES system forms a nano-cage that allows encapsulation of the non-native substrate proteins and provides a physical environment optimized to promote and accelerate protein folding.</text>
</comment>
<evidence type="ECO:0000256" key="10">
    <source>
        <dbReference type="SAM" id="Coils"/>
    </source>
</evidence>
<organism evidence="12 13">
    <name type="scientific">Methylobrevis pamukkalensis</name>
    <dbReference type="NCBI Taxonomy" id="1439726"/>
    <lineage>
        <taxon>Bacteria</taxon>
        <taxon>Pseudomonadati</taxon>
        <taxon>Pseudomonadota</taxon>
        <taxon>Alphaproteobacteria</taxon>
        <taxon>Hyphomicrobiales</taxon>
        <taxon>Pleomorphomonadaceae</taxon>
        <taxon>Methylobrevis</taxon>
    </lineage>
</organism>
<dbReference type="EC" id="5.6.1.7" evidence="7"/>
<dbReference type="GO" id="GO:0005524">
    <property type="term" value="F:ATP binding"/>
    <property type="evidence" value="ECO:0007669"/>
    <property type="project" value="UniProtKB-UniRule"/>
</dbReference>
<dbReference type="EMBL" id="MCRJ01000015">
    <property type="protein sequence ID" value="ODN71720.1"/>
    <property type="molecule type" value="Genomic_DNA"/>
</dbReference>
<sequence length="665" mass="70640">MAAKEVKFAADAREKMLRGVDILANAVKVTLGPKGRNVIIDKSFGAPRITKDGVSVAKEIELEDKFENMGAQMVREVASKTNDLAGDGTTTATVLAQSIVKEGGKAVAAGMNPMDVKRGIDLAVAEAIADLKSRSKKISTSAEVAQVGTISANGEKSIGEMIAEAMQKVGNEGVITVEEAKTAETELDVVEGMQFDRGYLSPYFVTNAEKMVADLEDPFILIHEKKLSNLQAMLPVLEAVVQSSRPLVIVAEDVEGEALATLVVNKLRGGLKVAAVKAPGFGDRRKAMLEDIAILTGGQVISEDLGIKLENVTLDMLGRAKKVSISKETTTIVDGVGEKTEIEGRIAQIKAQIEETTSDYDREKLQERLAKLAGGVAVIRVGGATEVEVKERKDRVDDALNATRAAVEEGIVPGGGSALLRAKVAVQKLKSDNPDIMAGIKIVLRALEAPIRQIAENSGVEGSIVVGKVSEMGETMGFDAQNETYVDMIEAGIIDPTKVVRTALQDAASIAGLLVTTEAMVAELPKDKSSAPAMPGAAWAAWTSDPDGIEGRAAAHHLKGLSRKHPAQVAAWTSDPDGIEGRAAAHHLKGLSRQHPAQVAADVPTISGITDKGAPRGALFRGEVGDGMREPQDQKSPRRPHRRKVMSRKCRIRRRIFLASAANTP</sequence>
<proteinExistence type="inferred from homology"/>
<keyword evidence="2 7" id="KW-0963">Cytoplasm</keyword>
<dbReference type="FunFam" id="3.50.7.10:FF:000001">
    <property type="entry name" value="60 kDa chaperonin"/>
    <property type="match status" value="1"/>
</dbReference>
<dbReference type="Pfam" id="PF00118">
    <property type="entry name" value="Cpn60_TCP1"/>
    <property type="match status" value="1"/>
</dbReference>
<evidence type="ECO:0000313" key="13">
    <source>
        <dbReference type="Proteomes" id="UP000094622"/>
    </source>
</evidence>
<dbReference type="InterPro" id="IPR027410">
    <property type="entry name" value="TCP-1-like_intermed_sf"/>
</dbReference>
<dbReference type="InterPro" id="IPR027409">
    <property type="entry name" value="GroEL-like_apical_dom_sf"/>
</dbReference>
<feature type="compositionally biased region" description="Basic and acidic residues" evidence="11">
    <location>
        <begin position="623"/>
        <end position="636"/>
    </location>
</feature>
<accession>A0A1E3H5Y4</accession>
<dbReference type="NCBIfam" id="TIGR02348">
    <property type="entry name" value="GroEL"/>
    <property type="match status" value="1"/>
</dbReference>
<dbReference type="FunFam" id="1.10.560.10:FF:000001">
    <property type="entry name" value="60 kDa chaperonin"/>
    <property type="match status" value="1"/>
</dbReference>
<evidence type="ECO:0000313" key="12">
    <source>
        <dbReference type="EMBL" id="ODN71720.1"/>
    </source>
</evidence>
<dbReference type="PRINTS" id="PR00298">
    <property type="entry name" value="CHAPERONIN60"/>
</dbReference>
<dbReference type="InterPro" id="IPR001844">
    <property type="entry name" value="Cpn60/GroEL"/>
</dbReference>
<dbReference type="InterPro" id="IPR018370">
    <property type="entry name" value="Chaperonin_Cpn60_CS"/>
</dbReference>
<keyword evidence="5 7" id="KW-0143">Chaperone</keyword>
<dbReference type="Proteomes" id="UP000094622">
    <property type="component" value="Unassembled WGS sequence"/>
</dbReference>
<gene>
    <name evidence="12" type="primary">groL7</name>
    <name evidence="7" type="synonym">groEL</name>
    <name evidence="7" type="synonym">groL</name>
    <name evidence="12" type="ORF">A6302_00964</name>
</gene>
<feature type="binding site" evidence="7">
    <location>
        <begin position="30"/>
        <end position="33"/>
    </location>
    <ligand>
        <name>ATP</name>
        <dbReference type="ChEBI" id="CHEBI:30616"/>
    </ligand>
</feature>
<dbReference type="NCBIfam" id="NF009487">
    <property type="entry name" value="PRK12849.1"/>
    <property type="match status" value="1"/>
</dbReference>
<comment type="similarity">
    <text evidence="1 7 8">Belongs to the chaperonin (HSP60) family.</text>
</comment>
<dbReference type="Gene3D" id="3.30.260.10">
    <property type="entry name" value="TCP-1-like chaperonin intermediate domain"/>
    <property type="match status" value="1"/>
</dbReference>
<keyword evidence="3 7" id="KW-0547">Nucleotide-binding</keyword>
<reference evidence="12 13" key="1">
    <citation type="submission" date="2016-07" db="EMBL/GenBank/DDBJ databases">
        <title>Draft Genome Sequence of Methylobrevis pamukkalensis PK2.</title>
        <authorList>
            <person name="Vasilenko O.V."/>
            <person name="Doronina N.V."/>
            <person name="Shmareva M.N."/>
            <person name="Tarlachkov S.V."/>
            <person name="Mustakhimov I."/>
            <person name="Trotsenko Y.A."/>
        </authorList>
    </citation>
    <scope>NUCLEOTIDE SEQUENCE [LARGE SCALE GENOMIC DNA]</scope>
    <source>
        <strain evidence="12 13">PK2</strain>
    </source>
</reference>
<evidence type="ECO:0000256" key="4">
    <source>
        <dbReference type="ARBA" id="ARBA00022840"/>
    </source>
</evidence>
<dbReference type="SUPFAM" id="SSF52029">
    <property type="entry name" value="GroEL apical domain-like"/>
    <property type="match status" value="1"/>
</dbReference>
<dbReference type="PROSITE" id="PS00296">
    <property type="entry name" value="CHAPERONINS_CPN60"/>
    <property type="match status" value="1"/>
</dbReference>
<dbReference type="InterPro" id="IPR027413">
    <property type="entry name" value="GROEL-like_equatorial_sf"/>
</dbReference>
<dbReference type="PATRIC" id="fig|1439726.3.peg.1005"/>
<feature type="binding site" evidence="7">
    <location>
        <position position="495"/>
    </location>
    <ligand>
        <name>ATP</name>
        <dbReference type="ChEBI" id="CHEBI:30616"/>
    </ligand>
</feature>
<feature type="binding site" evidence="7">
    <location>
        <position position="415"/>
    </location>
    <ligand>
        <name>ATP</name>
        <dbReference type="ChEBI" id="CHEBI:30616"/>
    </ligand>
</feature>
<feature type="binding site" evidence="7">
    <location>
        <begin position="87"/>
        <end position="91"/>
    </location>
    <ligand>
        <name>ATP</name>
        <dbReference type="ChEBI" id="CHEBI:30616"/>
    </ligand>
</feature>
<comment type="caution">
    <text evidence="12">The sequence shown here is derived from an EMBL/GenBank/DDBJ whole genome shotgun (WGS) entry which is preliminary data.</text>
</comment>
<keyword evidence="6 7" id="KW-0413">Isomerase</keyword>
<dbReference type="CDD" id="cd03344">
    <property type="entry name" value="GroEL"/>
    <property type="match status" value="1"/>
</dbReference>
<dbReference type="GO" id="GO:0042026">
    <property type="term" value="P:protein refolding"/>
    <property type="evidence" value="ECO:0007669"/>
    <property type="project" value="UniProtKB-UniRule"/>
</dbReference>
<feature type="compositionally biased region" description="Basic residues" evidence="11">
    <location>
        <begin position="637"/>
        <end position="648"/>
    </location>
</feature>
<dbReference type="Gene3D" id="1.10.560.10">
    <property type="entry name" value="GroEL-like equatorial domain"/>
    <property type="match status" value="1"/>
</dbReference>
<evidence type="ECO:0000256" key="3">
    <source>
        <dbReference type="ARBA" id="ARBA00022741"/>
    </source>
</evidence>
<keyword evidence="4 7" id="KW-0067">ATP-binding</keyword>
<dbReference type="HAMAP" id="MF_00600">
    <property type="entry name" value="CH60"/>
    <property type="match status" value="1"/>
</dbReference>
<evidence type="ECO:0000256" key="6">
    <source>
        <dbReference type="ARBA" id="ARBA00023235"/>
    </source>
</evidence>
<keyword evidence="10" id="KW-0175">Coiled coil</keyword>
<comment type="caution">
    <text evidence="7">Lacks conserved residue(s) required for the propagation of feature annotation.</text>
</comment>
<dbReference type="GO" id="GO:0140662">
    <property type="term" value="F:ATP-dependent protein folding chaperone"/>
    <property type="evidence" value="ECO:0007669"/>
    <property type="project" value="InterPro"/>
</dbReference>
<comment type="subunit">
    <text evidence="7 9">Forms a cylinder of 14 subunits composed of two heptameric rings stacked back-to-back. Interacts with the co-chaperonin GroES.</text>
</comment>
<feature type="coiled-coil region" evidence="10">
    <location>
        <begin position="339"/>
        <end position="366"/>
    </location>
</feature>
<dbReference type="GO" id="GO:0005737">
    <property type="term" value="C:cytoplasm"/>
    <property type="evidence" value="ECO:0007669"/>
    <property type="project" value="UniProtKB-SubCell"/>
</dbReference>
<comment type="subcellular location">
    <subcellularLocation>
        <location evidence="7">Cytoplasm</location>
    </subcellularLocation>
</comment>
<name>A0A1E3H5Y4_9HYPH</name>
<dbReference type="SUPFAM" id="SSF54849">
    <property type="entry name" value="GroEL-intermediate domain like"/>
    <property type="match status" value="1"/>
</dbReference>
<keyword evidence="13" id="KW-1185">Reference proteome</keyword>
<evidence type="ECO:0000256" key="5">
    <source>
        <dbReference type="ARBA" id="ARBA00023186"/>
    </source>
</evidence>
<feature type="region of interest" description="Disordered" evidence="11">
    <location>
        <begin position="607"/>
        <end position="648"/>
    </location>
</feature>
<dbReference type="AlphaFoldDB" id="A0A1E3H5Y4"/>